<evidence type="ECO:0000256" key="1">
    <source>
        <dbReference type="ARBA" id="ARBA00001946"/>
    </source>
</evidence>
<gene>
    <name evidence="6" type="primary">mcl</name>
    <name evidence="6" type="ORF">AArcS_2019</name>
</gene>
<evidence type="ECO:0000313" key="7">
    <source>
        <dbReference type="Proteomes" id="UP000663586"/>
    </source>
</evidence>
<reference evidence="6" key="1">
    <citation type="submission" date="2020-11" db="EMBL/GenBank/DDBJ databases">
        <title>Carbohydrate-dependent, anaerobic sulfur respiration: A novel catabolism in halophilic archaea.</title>
        <authorList>
            <person name="Sorokin D.Y."/>
            <person name="Messina E."/>
            <person name="Smedile F."/>
            <person name="La Cono V."/>
            <person name="Hallsworth J.E."/>
            <person name="Yakimov M.M."/>
        </authorList>
    </citation>
    <scope>NUCLEOTIDE SEQUENCE</scope>
    <source>
        <strain evidence="6">AArc-S</strain>
    </source>
</reference>
<proteinExistence type="predicted"/>
<keyword evidence="4" id="KW-0472">Membrane</keyword>
<dbReference type="InterPro" id="IPR011206">
    <property type="entry name" value="Citrate_lyase_beta/mcl1/mcl2"/>
</dbReference>
<dbReference type="Proteomes" id="UP000663586">
    <property type="component" value="Chromosome"/>
</dbReference>
<comment type="cofactor">
    <cofactor evidence="1">
        <name>Mg(2+)</name>
        <dbReference type="ChEBI" id="CHEBI:18420"/>
    </cofactor>
</comment>
<accession>A0A897MLZ7</accession>
<keyword evidence="2" id="KW-0479">Metal-binding</keyword>
<keyword evidence="7" id="KW-1185">Reference proteome</keyword>
<sequence length="323" mass="35056">MVGDVLHLYNLVMCYHVICFVAAAILAPDDTTDRILIVQTASTGMTRRSVLFSPGDRPEMLWTAANSAADVIVFDLEDAVPPDRKAAARETVVDILTDPEFDPACEVLVRVNELPGGEDDLDTILIENIRLDGLVLPKVNEVEDVDGFVSAIRAHGSELPVFALVETAAGVLHAESIATVEATDALVFGAEDLTADIGATRTSSGDEIMYARQHVVLAARTAGIDAIDTLCTAVDDEDRIRADANHGATLGYDGKLAIHPTQIDPIHEAFVPGDDEIKWARRVLAASEHHDGVFKVDGEMIDQPLIRRAERIKDRAGRHFHEQ</sequence>
<dbReference type="EMBL" id="CP064786">
    <property type="protein sequence ID" value="QSG03220.1"/>
    <property type="molecule type" value="Genomic_DNA"/>
</dbReference>
<evidence type="ECO:0000313" key="6">
    <source>
        <dbReference type="EMBL" id="QSG03220.1"/>
    </source>
</evidence>
<dbReference type="PANTHER" id="PTHR32308">
    <property type="entry name" value="LYASE BETA SUBUNIT, PUTATIVE (AFU_ORTHOLOGUE AFUA_4G13030)-RELATED"/>
    <property type="match status" value="1"/>
</dbReference>
<protein>
    <submittedName>
        <fullName evidence="6">Beta-methylmalyl-CoA lyase, Citrate lyase beta subunit family</fullName>
    </submittedName>
</protein>
<keyword evidence="6" id="KW-0456">Lyase</keyword>
<dbReference type="InterPro" id="IPR040442">
    <property type="entry name" value="Pyrv_kinase-like_dom_sf"/>
</dbReference>
<dbReference type="SUPFAM" id="SSF51621">
    <property type="entry name" value="Phosphoenolpyruvate/pyruvate domain"/>
    <property type="match status" value="1"/>
</dbReference>
<dbReference type="Gene3D" id="3.20.20.60">
    <property type="entry name" value="Phosphoenolpyruvate-binding domains"/>
    <property type="match status" value="1"/>
</dbReference>
<keyword evidence="4" id="KW-0812">Transmembrane</keyword>
<organism evidence="6 7">
    <name type="scientific">Natranaeroarchaeum sulfidigenes</name>
    <dbReference type="NCBI Taxonomy" id="2784880"/>
    <lineage>
        <taxon>Archaea</taxon>
        <taxon>Methanobacteriati</taxon>
        <taxon>Methanobacteriota</taxon>
        <taxon>Stenosarchaea group</taxon>
        <taxon>Halobacteria</taxon>
        <taxon>Halobacteriales</taxon>
        <taxon>Natronoarchaeaceae</taxon>
        <taxon>Natranaeroarchaeum</taxon>
    </lineage>
</organism>
<evidence type="ECO:0000256" key="4">
    <source>
        <dbReference type="SAM" id="Phobius"/>
    </source>
</evidence>
<evidence type="ECO:0000259" key="5">
    <source>
        <dbReference type="Pfam" id="PF03328"/>
    </source>
</evidence>
<dbReference type="KEGG" id="hara:AArcS_2019"/>
<feature type="transmembrane region" description="Helical" evidence="4">
    <location>
        <begin position="6"/>
        <end position="27"/>
    </location>
</feature>
<dbReference type="AlphaFoldDB" id="A0A897MLZ7"/>
<dbReference type="GO" id="GO:0006107">
    <property type="term" value="P:oxaloacetate metabolic process"/>
    <property type="evidence" value="ECO:0007669"/>
    <property type="project" value="TreeGrafter"/>
</dbReference>
<dbReference type="PIRSF" id="PIRSF015582">
    <property type="entry name" value="Cit_lyase_B"/>
    <property type="match status" value="1"/>
</dbReference>
<dbReference type="InterPro" id="IPR015813">
    <property type="entry name" value="Pyrv/PenolPyrv_kinase-like_dom"/>
</dbReference>
<dbReference type="InterPro" id="IPR005000">
    <property type="entry name" value="Aldolase/citrate-lyase_domain"/>
</dbReference>
<dbReference type="Pfam" id="PF03328">
    <property type="entry name" value="HpcH_HpaI"/>
    <property type="match status" value="1"/>
</dbReference>
<evidence type="ECO:0000256" key="3">
    <source>
        <dbReference type="ARBA" id="ARBA00022842"/>
    </source>
</evidence>
<dbReference type="PANTHER" id="PTHR32308:SF0">
    <property type="entry name" value="HPCH_HPAI ALDOLASE_CITRATE LYASE DOMAIN-CONTAINING PROTEIN"/>
    <property type="match status" value="1"/>
</dbReference>
<name>A0A897MLZ7_9EURY</name>
<dbReference type="GO" id="GO:0000287">
    <property type="term" value="F:magnesium ion binding"/>
    <property type="evidence" value="ECO:0007669"/>
    <property type="project" value="TreeGrafter"/>
</dbReference>
<dbReference type="GO" id="GO:0016829">
    <property type="term" value="F:lyase activity"/>
    <property type="evidence" value="ECO:0007669"/>
    <property type="project" value="UniProtKB-KW"/>
</dbReference>
<feature type="domain" description="HpcH/HpaI aldolase/citrate lyase" evidence="5">
    <location>
        <begin position="48"/>
        <end position="260"/>
    </location>
</feature>
<keyword evidence="3" id="KW-0460">Magnesium</keyword>
<keyword evidence="4" id="KW-1133">Transmembrane helix</keyword>
<evidence type="ECO:0000256" key="2">
    <source>
        <dbReference type="ARBA" id="ARBA00022723"/>
    </source>
</evidence>